<sequence length="341" mass="36748">MKRSLIHSSIILLVTTMLILSGCVSGEEGGAQTGNASAEGKKVKIRIADTASNPTFRVGIEKGFFAEQGIDAESMIFGTPAEGVNALFINQIDIAYGADFPVLNALSKGDYSVIASAGQATDYAAASWKLYVSNDIQAAADLKGKKVSFLRGTFIPYLWDEYLKENGVALQDVTQVGQGSFDETYIALKQGDLDAAWVVGSALTDKFDALDNVHQLSDMSKTSVRLGMGLVASDAFISENPEIIGGFLKALNQASEYAQAHPEEVADLQYKLTKQPKEATLKDIPINPWVVGFTQAAFDSLAKQKQYMVDNGIIQQDFDLAGKLKLEPLSEVLPDQVTFGK</sequence>
<evidence type="ECO:0000259" key="4">
    <source>
        <dbReference type="Pfam" id="PF09084"/>
    </source>
</evidence>
<gene>
    <name evidence="5" type="ORF">J2T19_001718</name>
</gene>
<evidence type="ECO:0000256" key="2">
    <source>
        <dbReference type="ARBA" id="ARBA00010742"/>
    </source>
</evidence>
<dbReference type="Pfam" id="PF09084">
    <property type="entry name" value="NMT1"/>
    <property type="match status" value="1"/>
</dbReference>
<proteinExistence type="inferred from homology"/>
<comment type="caution">
    <text evidence="5">The sequence shown here is derived from an EMBL/GenBank/DDBJ whole genome shotgun (WGS) entry which is preliminary data.</text>
</comment>
<name>A0ABT9WAJ3_9BACL</name>
<evidence type="ECO:0000256" key="1">
    <source>
        <dbReference type="ARBA" id="ARBA00004418"/>
    </source>
</evidence>
<keyword evidence="3" id="KW-0732">Signal</keyword>
<dbReference type="SUPFAM" id="SSF53850">
    <property type="entry name" value="Periplasmic binding protein-like II"/>
    <property type="match status" value="1"/>
</dbReference>
<dbReference type="Proteomes" id="UP001233836">
    <property type="component" value="Unassembled WGS sequence"/>
</dbReference>
<reference evidence="5 6" key="1">
    <citation type="submission" date="2023-07" db="EMBL/GenBank/DDBJ databases">
        <title>Sorghum-associated microbial communities from plants grown in Nebraska, USA.</title>
        <authorList>
            <person name="Schachtman D."/>
        </authorList>
    </citation>
    <scope>NUCLEOTIDE SEQUENCE [LARGE SCALE GENOMIC DNA]</scope>
    <source>
        <strain evidence="5 6">DS1314</strain>
    </source>
</reference>
<dbReference type="PROSITE" id="PS51257">
    <property type="entry name" value="PROKAR_LIPOPROTEIN"/>
    <property type="match status" value="1"/>
</dbReference>
<feature type="domain" description="SsuA/THI5-like" evidence="4">
    <location>
        <begin position="58"/>
        <end position="264"/>
    </location>
</feature>
<protein>
    <submittedName>
        <fullName evidence="5">NitT/TauT family transport system substrate-binding protein</fullName>
    </submittedName>
</protein>
<keyword evidence="6" id="KW-1185">Reference proteome</keyword>
<dbReference type="Gene3D" id="3.40.190.10">
    <property type="entry name" value="Periplasmic binding protein-like II"/>
    <property type="match status" value="2"/>
</dbReference>
<comment type="similarity">
    <text evidence="2">Belongs to the bacterial solute-binding protein SsuA/TauA family.</text>
</comment>
<evidence type="ECO:0000313" key="6">
    <source>
        <dbReference type="Proteomes" id="UP001233836"/>
    </source>
</evidence>
<evidence type="ECO:0000256" key="3">
    <source>
        <dbReference type="ARBA" id="ARBA00022729"/>
    </source>
</evidence>
<evidence type="ECO:0000313" key="5">
    <source>
        <dbReference type="EMBL" id="MDQ0170276.1"/>
    </source>
</evidence>
<dbReference type="EMBL" id="JAUSTI010000004">
    <property type="protein sequence ID" value="MDQ0170276.1"/>
    <property type="molecule type" value="Genomic_DNA"/>
</dbReference>
<comment type="subcellular location">
    <subcellularLocation>
        <location evidence="1">Periplasm</location>
    </subcellularLocation>
</comment>
<dbReference type="InterPro" id="IPR015168">
    <property type="entry name" value="SsuA/THI5"/>
</dbReference>
<organism evidence="5 6">
    <name type="scientific">Paenibacillus tundrae</name>
    <dbReference type="NCBI Taxonomy" id="528187"/>
    <lineage>
        <taxon>Bacteria</taxon>
        <taxon>Bacillati</taxon>
        <taxon>Bacillota</taxon>
        <taxon>Bacilli</taxon>
        <taxon>Bacillales</taxon>
        <taxon>Paenibacillaceae</taxon>
        <taxon>Paenibacillus</taxon>
    </lineage>
</organism>
<dbReference type="PANTHER" id="PTHR30024">
    <property type="entry name" value="ALIPHATIC SULFONATES-BINDING PROTEIN-RELATED"/>
    <property type="match status" value="1"/>
</dbReference>
<dbReference type="PANTHER" id="PTHR30024:SF47">
    <property type="entry name" value="TAURINE-BINDING PERIPLASMIC PROTEIN"/>
    <property type="match status" value="1"/>
</dbReference>
<accession>A0ABT9WAJ3</accession>